<reference evidence="1 2" key="1">
    <citation type="submission" date="2020-01" db="EMBL/GenBank/DDBJ databases">
        <authorList>
            <person name="Kim M.K."/>
        </authorList>
    </citation>
    <scope>NUCLEOTIDE SEQUENCE [LARGE SCALE GENOMIC DNA]</scope>
    <source>
        <strain evidence="1 2">172606-1</strain>
    </source>
</reference>
<dbReference type="AlphaFoldDB" id="A0A6C0GUF3"/>
<dbReference type="EMBL" id="CP048222">
    <property type="protein sequence ID" value="QHT71183.1"/>
    <property type="molecule type" value="Genomic_DNA"/>
</dbReference>
<dbReference type="KEGG" id="rhoz:GXP67_33290"/>
<proteinExistence type="predicted"/>
<gene>
    <name evidence="1" type="ORF">GXP67_33290</name>
</gene>
<name>A0A6C0GUF3_9BACT</name>
<evidence type="ECO:0000313" key="1">
    <source>
        <dbReference type="EMBL" id="QHT71183.1"/>
    </source>
</evidence>
<organism evidence="1 2">
    <name type="scientific">Rhodocytophaga rosea</name>
    <dbReference type="NCBI Taxonomy" id="2704465"/>
    <lineage>
        <taxon>Bacteria</taxon>
        <taxon>Pseudomonadati</taxon>
        <taxon>Bacteroidota</taxon>
        <taxon>Cytophagia</taxon>
        <taxon>Cytophagales</taxon>
        <taxon>Rhodocytophagaceae</taxon>
        <taxon>Rhodocytophaga</taxon>
    </lineage>
</organism>
<dbReference type="Proteomes" id="UP000480178">
    <property type="component" value="Chromosome"/>
</dbReference>
<keyword evidence="2" id="KW-1185">Reference proteome</keyword>
<protein>
    <submittedName>
        <fullName evidence="1">DUF3987 domain-containing protein</fullName>
    </submittedName>
</protein>
<sequence>MEPRPEFDFEKYNIGNGINMEDLQNEARQQYSRATEQTVKQNNPFPVEVFPQAVQQIIKATKESLNFPVDFTGCSMLYAVSVATGNTYKLQVKNGWNESTVLYLAIVGPAGTIKSHPLTFSIKPIVERDKQTFREYQKLKTEFDKACKLSKKERTQQVIDEPVKPAWQKFIVSDFTPEALAEVHRFNMRGLGVYADELAGWFKNFNRYHKGAEQEFWLSCWSGKPITIDRKTSEPVFIPLPFISVCGTIQNGILDTMAKDNRSQNGFIDRILFSFPDNLQKEYWSDKELSTQVFDNWHTILNNVLELPLLIDENYTPNPGILSLTTEAKQALAAWERSNTNLIRNAQNDHTASIYSKLEMYVLRLALILELLYYACGESKLENVGIKAATGAMQLIEYFRNTATKVHTIISGSSPVDKLSTDKRNLYELLPDNFTTSTGLEIAHYLGIPERTFKYFLNDKDLFIRIKTGEYEKKY</sequence>
<dbReference type="Pfam" id="PF13148">
    <property type="entry name" value="DUF3987"/>
    <property type="match status" value="1"/>
</dbReference>
<accession>A0A6C0GUF3</accession>
<dbReference type="InterPro" id="IPR025048">
    <property type="entry name" value="DUF3987"/>
</dbReference>
<evidence type="ECO:0000313" key="2">
    <source>
        <dbReference type="Proteomes" id="UP000480178"/>
    </source>
</evidence>
<dbReference type="RefSeq" id="WP_162447123.1">
    <property type="nucleotide sequence ID" value="NZ_CP048222.1"/>
</dbReference>